<sequence>MAGAGMPGAGSVEVAVVEVLVIVVLLWASTCWSSHLLVVGVLRRGDAEWEGDAARAVRVHARPRRRPQPAGAGLPGG</sequence>
<keyword evidence="1" id="KW-1133">Transmembrane helix</keyword>
<keyword evidence="1" id="KW-0472">Membrane</keyword>
<keyword evidence="3" id="KW-1185">Reference proteome</keyword>
<feature type="transmembrane region" description="Helical" evidence="1">
    <location>
        <begin position="20"/>
        <end position="42"/>
    </location>
</feature>
<organism evidence="2 3">
    <name type="scientific">Egicoccus halophilus</name>
    <dbReference type="NCBI Taxonomy" id="1670830"/>
    <lineage>
        <taxon>Bacteria</taxon>
        <taxon>Bacillati</taxon>
        <taxon>Actinomycetota</taxon>
        <taxon>Nitriliruptoria</taxon>
        <taxon>Egicoccales</taxon>
        <taxon>Egicoccaceae</taxon>
        <taxon>Egicoccus</taxon>
    </lineage>
</organism>
<dbReference type="EMBL" id="BMHA01000007">
    <property type="protein sequence ID" value="GGI06959.1"/>
    <property type="molecule type" value="Genomic_DNA"/>
</dbReference>
<reference evidence="2" key="1">
    <citation type="journal article" date="2014" name="Int. J. Syst. Evol. Microbiol.">
        <title>Complete genome sequence of Corynebacterium casei LMG S-19264T (=DSM 44701T), isolated from a smear-ripened cheese.</title>
        <authorList>
            <consortium name="US DOE Joint Genome Institute (JGI-PGF)"/>
            <person name="Walter F."/>
            <person name="Albersmeier A."/>
            <person name="Kalinowski J."/>
            <person name="Ruckert C."/>
        </authorList>
    </citation>
    <scope>NUCLEOTIDE SEQUENCE</scope>
    <source>
        <strain evidence="2">CGMCC 1.14988</strain>
    </source>
</reference>
<gene>
    <name evidence="2" type="ORF">GCM10011354_21700</name>
</gene>
<evidence type="ECO:0000313" key="3">
    <source>
        <dbReference type="Proteomes" id="UP000650511"/>
    </source>
</evidence>
<proteinExistence type="predicted"/>
<dbReference type="Proteomes" id="UP000650511">
    <property type="component" value="Unassembled WGS sequence"/>
</dbReference>
<reference evidence="2" key="2">
    <citation type="submission" date="2020-09" db="EMBL/GenBank/DDBJ databases">
        <authorList>
            <person name="Sun Q."/>
            <person name="Zhou Y."/>
        </authorList>
    </citation>
    <scope>NUCLEOTIDE SEQUENCE</scope>
    <source>
        <strain evidence="2">CGMCC 1.14988</strain>
    </source>
</reference>
<name>A0A8J3A8Y6_9ACTN</name>
<evidence type="ECO:0000256" key="1">
    <source>
        <dbReference type="SAM" id="Phobius"/>
    </source>
</evidence>
<protein>
    <submittedName>
        <fullName evidence="2">Uncharacterized protein</fullName>
    </submittedName>
</protein>
<accession>A0A8J3A8Y6</accession>
<keyword evidence="1" id="KW-0812">Transmembrane</keyword>
<evidence type="ECO:0000313" key="2">
    <source>
        <dbReference type="EMBL" id="GGI06959.1"/>
    </source>
</evidence>
<comment type="caution">
    <text evidence="2">The sequence shown here is derived from an EMBL/GenBank/DDBJ whole genome shotgun (WGS) entry which is preliminary data.</text>
</comment>
<dbReference type="AlphaFoldDB" id="A0A8J3A8Y6"/>